<dbReference type="InterPro" id="IPR027417">
    <property type="entry name" value="P-loop_NTPase"/>
</dbReference>
<gene>
    <name evidence="3" type="ORF">KK060_14200</name>
</gene>
<organism evidence="3 4">
    <name type="scientific">Chryseosolibacter indicus</name>
    <dbReference type="NCBI Taxonomy" id="2782351"/>
    <lineage>
        <taxon>Bacteria</taxon>
        <taxon>Pseudomonadati</taxon>
        <taxon>Bacteroidota</taxon>
        <taxon>Cytophagia</taxon>
        <taxon>Cytophagales</taxon>
        <taxon>Chryseotaleaceae</taxon>
        <taxon>Chryseosolibacter</taxon>
    </lineage>
</organism>
<keyword evidence="4" id="KW-1185">Reference proteome</keyword>
<protein>
    <submittedName>
        <fullName evidence="3">NACHT domain-containing protein</fullName>
    </submittedName>
</protein>
<dbReference type="PANTHER" id="PTHR46844">
    <property type="entry name" value="SLR5058 PROTEIN"/>
    <property type="match status" value="1"/>
</dbReference>
<dbReference type="InterPro" id="IPR057123">
    <property type="entry name" value="STAND_NTPase4_dom"/>
</dbReference>
<evidence type="ECO:0000313" key="3">
    <source>
        <dbReference type="EMBL" id="MBT1704442.1"/>
    </source>
</evidence>
<proteinExistence type="predicted"/>
<evidence type="ECO:0000313" key="4">
    <source>
        <dbReference type="Proteomes" id="UP000772618"/>
    </source>
</evidence>
<dbReference type="Pfam" id="PF05729">
    <property type="entry name" value="NACHT"/>
    <property type="match status" value="1"/>
</dbReference>
<dbReference type="EMBL" id="JAHESD010000031">
    <property type="protein sequence ID" value="MBT1704442.1"/>
    <property type="molecule type" value="Genomic_DNA"/>
</dbReference>
<dbReference type="InterPro" id="IPR007111">
    <property type="entry name" value="NACHT_NTPase"/>
</dbReference>
<dbReference type="RefSeq" id="WP_254154404.1">
    <property type="nucleotide sequence ID" value="NZ_JAHESD010000031.1"/>
</dbReference>
<sequence>MDNSKIEKIESLPLDQLVEIVKSILPNIGYSSIEDFTTDTIRGAFKTALSTDIHYFFISQIKPTGAEVDLSLIQPHISAIEKQRASLLYFVSPFYISEGFKSKVSNLSRALKVNFIGRDEVIQLIDHHNPGYWRHSDTVLLDYEKSYCAEIVKDSQLKKLPIFNDKYEKVLNIFIEPRIYHLSQELETNTPTRKRVSLEQIIEGAKPALITGDPGTGKSTSLKKIGEQIVHSNRDSKIKGLPLYFSVVEVFEADYDVSRLINNKLTPYFGAINDDFFEQYKLTLLVDSLDELEEQNQRRVVEQLKQLFADKGVKFIIGTRNDDKLQINTGLAEYNSYKIERFNQDQIKRFITSFFPSHETKAEKLIEALKDNRIIEKLPLTPLTLSLISILFEENDLEIPATITDIFDNFNSLLIGKATVSSRIEFVDVSFKERILSLYAYQLLKTHQHSPYTREEFYNFFKEYFFEKTIPLGKGSLEEALDYLINNTGILTLKNNKYVKFSHDSFLEYYAALEIFKHRREDQLLLVDNFFENNWQNAAIFYAGKSKDMPKFLEEVLLKLDSANRLNDLLSAVMGAGFLLQALYQTDNKLRRDTILKSIDLNLKIHEIYSKLFSDETLKLKNYKMPILWLMNVIYFHESFNSVTLKEPLKLAFWSLSKEYMENKKTLSGYKALQVALTLDSRRINEGNELQTLIFDSNLTNDAILCMLADFSVEIIKGANYELLKKELKKEIKRLREPLKTLTSQSISRLRFSALDLIRLDRKIKLITEGKTDAELLEHAFMVLMDGNLPYWEVFPVGKEEGGGASKLRDALRHAISFNNDEEVIIGIFDHDSAGLQHFNGLQFPEVRPKMVKKLNELNIFAISLPVPGHLSHYIEKDQNLNFFEIEHYFDIEFLRAHDMLETTSIPNVYKISEKKKSAFVKAVKKNNDPATFKNFKLLFECIDNINEIDLNYNA</sequence>
<dbReference type="PANTHER" id="PTHR46844:SF1">
    <property type="entry name" value="SLR5058 PROTEIN"/>
    <property type="match status" value="1"/>
</dbReference>
<reference evidence="3 4" key="1">
    <citation type="submission" date="2021-05" db="EMBL/GenBank/DDBJ databases">
        <title>A Polyphasic approach of four new species of the genus Ohtaekwangia: Ohtaekwangia histidinii sp. nov., Ohtaekwangia cretensis sp. nov., Ohtaekwangia indiensis sp. nov., Ohtaekwangia reichenbachii sp. nov. from diverse environment.</title>
        <authorList>
            <person name="Octaviana S."/>
        </authorList>
    </citation>
    <scope>NUCLEOTIDE SEQUENCE [LARGE SCALE GENOMIC DNA]</scope>
    <source>
        <strain evidence="3 4">PWU20</strain>
    </source>
</reference>
<feature type="domain" description="STAND NTPase 4 small alpha/beta" evidence="2">
    <location>
        <begin position="453"/>
        <end position="511"/>
    </location>
</feature>
<feature type="domain" description="NACHT" evidence="1">
    <location>
        <begin position="208"/>
        <end position="356"/>
    </location>
</feature>
<dbReference type="Pfam" id="PF24406">
    <property type="entry name" value="nSTAND_NTPase4"/>
    <property type="match status" value="1"/>
</dbReference>
<evidence type="ECO:0000259" key="2">
    <source>
        <dbReference type="Pfam" id="PF24406"/>
    </source>
</evidence>
<evidence type="ECO:0000259" key="1">
    <source>
        <dbReference type="Pfam" id="PF05729"/>
    </source>
</evidence>
<dbReference type="Proteomes" id="UP000772618">
    <property type="component" value="Unassembled WGS sequence"/>
</dbReference>
<dbReference type="Gene3D" id="3.40.50.300">
    <property type="entry name" value="P-loop containing nucleotide triphosphate hydrolases"/>
    <property type="match status" value="1"/>
</dbReference>
<accession>A0ABS5VSN5</accession>
<dbReference type="SUPFAM" id="SSF52540">
    <property type="entry name" value="P-loop containing nucleoside triphosphate hydrolases"/>
    <property type="match status" value="1"/>
</dbReference>
<name>A0ABS5VSN5_9BACT</name>
<comment type="caution">
    <text evidence="3">The sequence shown here is derived from an EMBL/GenBank/DDBJ whole genome shotgun (WGS) entry which is preliminary data.</text>
</comment>